<evidence type="ECO:0000313" key="2">
    <source>
        <dbReference type="EMBL" id="CAD7700998.1"/>
    </source>
</evidence>
<evidence type="ECO:0000256" key="1">
    <source>
        <dbReference type="SAM" id="MobiDB-lite"/>
    </source>
</evidence>
<feature type="region of interest" description="Disordered" evidence="1">
    <location>
        <begin position="98"/>
        <end position="130"/>
    </location>
</feature>
<dbReference type="PROSITE" id="PS50096">
    <property type="entry name" value="IQ"/>
    <property type="match status" value="1"/>
</dbReference>
<keyword evidence="3" id="KW-1185">Reference proteome</keyword>
<accession>A0A8S1J0L2</accession>
<comment type="caution">
    <text evidence="2">The sequence shown here is derived from an EMBL/GenBank/DDBJ whole genome shotgun (WGS) entry which is preliminary data.</text>
</comment>
<dbReference type="Pfam" id="PF00612">
    <property type="entry name" value="IQ"/>
    <property type="match status" value="1"/>
</dbReference>
<organism evidence="2 3">
    <name type="scientific">Ostreobium quekettii</name>
    <dbReference type="NCBI Taxonomy" id="121088"/>
    <lineage>
        <taxon>Eukaryota</taxon>
        <taxon>Viridiplantae</taxon>
        <taxon>Chlorophyta</taxon>
        <taxon>core chlorophytes</taxon>
        <taxon>Ulvophyceae</taxon>
        <taxon>TCBD clade</taxon>
        <taxon>Bryopsidales</taxon>
        <taxon>Ostreobineae</taxon>
        <taxon>Ostreobiaceae</taxon>
        <taxon>Ostreobium</taxon>
    </lineage>
</organism>
<gene>
    <name evidence="2" type="ORF">OSTQU699_LOCUS6354</name>
</gene>
<sequence>MPMAAMLSLTHIAVTSEFRLHALIANSQAANRRYNDCCPETQPKACWTGTDWGPIGTIQFTIRFPTKHLCGMAAVHIQSAIRGHMERKKLAAIAAAARTAQRQLTKSPRSPEASANRDGSDHSAQTPRRE</sequence>
<dbReference type="AlphaFoldDB" id="A0A8S1J0L2"/>
<protein>
    <submittedName>
        <fullName evidence="2">Uncharacterized protein</fullName>
    </submittedName>
</protein>
<dbReference type="InterPro" id="IPR000048">
    <property type="entry name" value="IQ_motif_EF-hand-BS"/>
</dbReference>
<name>A0A8S1J0L2_9CHLO</name>
<proteinExistence type="predicted"/>
<dbReference type="EMBL" id="CAJHUC010001401">
    <property type="protein sequence ID" value="CAD7700998.1"/>
    <property type="molecule type" value="Genomic_DNA"/>
</dbReference>
<reference evidence="2" key="1">
    <citation type="submission" date="2020-12" db="EMBL/GenBank/DDBJ databases">
        <authorList>
            <person name="Iha C."/>
        </authorList>
    </citation>
    <scope>NUCLEOTIDE SEQUENCE</scope>
</reference>
<evidence type="ECO:0000313" key="3">
    <source>
        <dbReference type="Proteomes" id="UP000708148"/>
    </source>
</evidence>
<dbReference type="Proteomes" id="UP000708148">
    <property type="component" value="Unassembled WGS sequence"/>
</dbReference>